<proteinExistence type="predicted"/>
<dbReference type="OrthoDB" id="391121at2"/>
<dbReference type="STRING" id="273035.SKUN_00633"/>
<accession>A0A0K2JH08</accession>
<dbReference type="SUPFAM" id="SSF141571">
    <property type="entry name" value="Pentapeptide repeat-like"/>
    <property type="match status" value="1"/>
</dbReference>
<evidence type="ECO:0000313" key="1">
    <source>
        <dbReference type="EMBL" id="ALA97526.1"/>
    </source>
</evidence>
<dbReference type="PATRIC" id="fig|273035.7.peg.760"/>
<evidence type="ECO:0000313" key="2">
    <source>
        <dbReference type="Proteomes" id="UP000062963"/>
    </source>
</evidence>
<gene>
    <name evidence="1" type="ORF">SKUN_00633</name>
</gene>
<dbReference type="AlphaFoldDB" id="A0A0K2JH08"/>
<dbReference type="EMBL" id="CP010899">
    <property type="protein sequence ID" value="ALA97526.1"/>
    <property type="molecule type" value="Genomic_DNA"/>
</dbReference>
<dbReference type="KEGG" id="skn:SKUN_00633"/>
<name>A0A0K2JH08_SPIKU</name>
<reference evidence="1 2" key="1">
    <citation type="journal article" date="2015" name="Genome Announc.">
        <title>Complete Genome Sequence of Spiroplasma kunkelii Strain CR2-3x, Causal Agent of Corn Stunt Disease in Zea mays L.</title>
        <authorList>
            <person name="Davis R.E."/>
            <person name="Shao J."/>
            <person name="Dally E.L."/>
            <person name="Zhao Y."/>
            <person name="Gasparich G.E."/>
            <person name="Gaynor B.J."/>
            <person name="Athey J.C."/>
            <person name="Harrison N.A."/>
            <person name="Donofrio N."/>
        </authorList>
    </citation>
    <scope>NUCLEOTIDE SEQUENCE [LARGE SCALE GENOMIC DNA]</scope>
    <source>
        <strain evidence="1 2">CR2-3x</strain>
    </source>
</reference>
<organism evidence="1 2">
    <name type="scientific">Spiroplasma kunkelii CR2-3x</name>
    <dbReference type="NCBI Taxonomy" id="273035"/>
    <lineage>
        <taxon>Bacteria</taxon>
        <taxon>Bacillati</taxon>
        <taxon>Mycoplasmatota</taxon>
        <taxon>Mollicutes</taxon>
        <taxon>Entomoplasmatales</taxon>
        <taxon>Spiroplasmataceae</taxon>
        <taxon>Spiroplasma</taxon>
    </lineage>
</organism>
<evidence type="ECO:0008006" key="3">
    <source>
        <dbReference type="Google" id="ProtNLM"/>
    </source>
</evidence>
<dbReference type="RefSeq" id="WP_053390781.1">
    <property type="nucleotide sequence ID" value="NZ_CP010899.1"/>
</dbReference>
<dbReference type="InterPro" id="IPR001646">
    <property type="entry name" value="5peptide_repeat"/>
</dbReference>
<keyword evidence="2" id="KW-1185">Reference proteome</keyword>
<sequence length="76" mass="8571">MKTLQDIIKDLTGITVEKQKINKYLESERLDLEDADLRGANLKCANLKDADLDGAYLYGIGITKEQIEQLTVIEDD</sequence>
<dbReference type="Gene3D" id="2.160.20.80">
    <property type="entry name" value="E3 ubiquitin-protein ligase SopA"/>
    <property type="match status" value="1"/>
</dbReference>
<dbReference type="Proteomes" id="UP000062963">
    <property type="component" value="Chromosome"/>
</dbReference>
<dbReference type="Pfam" id="PF00805">
    <property type="entry name" value="Pentapeptide"/>
    <property type="match status" value="1"/>
</dbReference>
<protein>
    <recommendedName>
        <fullName evidence="3">Pentapeptide repeat-containing protein</fullName>
    </recommendedName>
</protein>